<proteinExistence type="predicted"/>
<organism evidence="1">
    <name type="scientific">Candidatus Nitrosarchaeum limnium SFB1</name>
    <dbReference type="NCBI Taxonomy" id="886738"/>
    <lineage>
        <taxon>Archaea</taxon>
        <taxon>Nitrososphaerota</taxon>
        <taxon>Nitrososphaeria</taxon>
        <taxon>Nitrosopumilales</taxon>
        <taxon>Nitrosopumilaceae</taxon>
        <taxon>Nitrosarchaeum</taxon>
    </lineage>
</organism>
<dbReference type="STRING" id="886738.Nlim_1814"/>
<gene>
    <name evidence="1" type="ORF">Nlim_1814</name>
</gene>
<evidence type="ECO:0000313" key="1">
    <source>
        <dbReference type="EMBL" id="EGG41355.1"/>
    </source>
</evidence>
<reference evidence="1" key="1">
    <citation type="journal article" date="2011" name="PLoS ONE">
        <title>Genome of a low-salinity ammonia-oxidizing archaeon determined by single-cell and metagenomic analysis.</title>
        <authorList>
            <person name="Blainey P.C."/>
            <person name="Mosier A.C."/>
            <person name="Potanina A."/>
            <person name="Francis C.A."/>
            <person name="Quake S.R."/>
        </authorList>
    </citation>
    <scope>NUCLEOTIDE SEQUENCE [LARGE SCALE GENOMIC DNA]</scope>
    <source>
        <strain evidence="1">SFB1</strain>
    </source>
</reference>
<accession>F3KMR3</accession>
<comment type="caution">
    <text evidence="1">The sequence shown here is derived from an EMBL/GenBank/DDBJ whole genome shotgun (WGS) entry which is preliminary data.</text>
</comment>
<dbReference type="EMBL" id="AEGP01000065">
    <property type="protein sequence ID" value="EGG41355.1"/>
    <property type="molecule type" value="Genomic_DNA"/>
</dbReference>
<sequence>MIEEEKVCCMCNEKKRFLGRFNTGKKYYCIACSSKITKSGMDYWKPCSMEEFFENILSEKKSGRLS</sequence>
<dbReference type="Proteomes" id="UP000004348">
    <property type="component" value="Chromosome"/>
</dbReference>
<dbReference type="HOGENOM" id="CLU_2820616_0_0_2"/>
<name>F3KMR3_9ARCH</name>
<dbReference type="AlphaFoldDB" id="F3KMR3"/>
<protein>
    <submittedName>
        <fullName evidence="1">Uncharacterized protein</fullName>
    </submittedName>
</protein>